<proteinExistence type="inferred from homology"/>
<feature type="region of interest" description="Disordered" evidence="4">
    <location>
        <begin position="744"/>
        <end position="766"/>
    </location>
</feature>
<gene>
    <name evidence="5" type="ORF">BD289DRAFT_389158</name>
</gene>
<reference evidence="5 6" key="1">
    <citation type="journal article" date="2018" name="Mycol. Prog.">
        <title>Coniella lustricola, a new species from submerged detritus.</title>
        <authorList>
            <person name="Raudabaugh D.B."/>
            <person name="Iturriaga T."/>
            <person name="Carver A."/>
            <person name="Mondo S."/>
            <person name="Pangilinan J."/>
            <person name="Lipzen A."/>
            <person name="He G."/>
            <person name="Amirebrahimi M."/>
            <person name="Grigoriev I.V."/>
            <person name="Miller A.N."/>
        </authorList>
    </citation>
    <scope>NUCLEOTIDE SEQUENCE [LARGE SCALE GENOMIC DNA]</scope>
    <source>
        <strain evidence="5 6">B22-T-1</strain>
    </source>
</reference>
<dbReference type="PANTHER" id="PTHR13213">
    <property type="entry name" value="MYB-BINDING PROTEIN 1A FAMILY MEMBER"/>
    <property type="match status" value="1"/>
</dbReference>
<dbReference type="GO" id="GO:0005730">
    <property type="term" value="C:nucleolus"/>
    <property type="evidence" value="ECO:0007669"/>
    <property type="project" value="InterPro"/>
</dbReference>
<feature type="region of interest" description="Disordered" evidence="4">
    <location>
        <begin position="778"/>
        <end position="814"/>
    </location>
</feature>
<evidence type="ECO:0000313" key="5">
    <source>
        <dbReference type="EMBL" id="PSR86992.1"/>
    </source>
</evidence>
<dbReference type="STRING" id="2025994.A0A2T3A931"/>
<dbReference type="InterPro" id="IPR007015">
    <property type="entry name" value="DNA_pol_V/MYBBP1A"/>
</dbReference>
<name>A0A2T3A931_9PEZI</name>
<feature type="compositionally biased region" description="Basic and acidic residues" evidence="4">
    <location>
        <begin position="828"/>
        <end position="837"/>
    </location>
</feature>
<feature type="compositionally biased region" description="Acidic residues" evidence="4">
    <location>
        <begin position="745"/>
        <end position="766"/>
    </location>
</feature>
<evidence type="ECO:0000256" key="4">
    <source>
        <dbReference type="SAM" id="MobiDB-lite"/>
    </source>
</evidence>
<dbReference type="SUPFAM" id="SSF48371">
    <property type="entry name" value="ARM repeat"/>
    <property type="match status" value="1"/>
</dbReference>
<evidence type="ECO:0000256" key="1">
    <source>
        <dbReference type="ARBA" id="ARBA00004123"/>
    </source>
</evidence>
<dbReference type="InParanoid" id="A0A2T3A931"/>
<organism evidence="5 6">
    <name type="scientific">Coniella lustricola</name>
    <dbReference type="NCBI Taxonomy" id="2025994"/>
    <lineage>
        <taxon>Eukaryota</taxon>
        <taxon>Fungi</taxon>
        <taxon>Dikarya</taxon>
        <taxon>Ascomycota</taxon>
        <taxon>Pezizomycotina</taxon>
        <taxon>Sordariomycetes</taxon>
        <taxon>Sordariomycetidae</taxon>
        <taxon>Diaporthales</taxon>
        <taxon>Schizoparmaceae</taxon>
        <taxon>Coniella</taxon>
    </lineage>
</organism>
<dbReference type="Pfam" id="PF04931">
    <property type="entry name" value="DNA_pol_phi"/>
    <property type="match status" value="1"/>
</dbReference>
<feature type="region of interest" description="Disordered" evidence="4">
    <location>
        <begin position="826"/>
        <end position="849"/>
    </location>
</feature>
<accession>A0A2T3A931</accession>
<dbReference type="InterPro" id="IPR016024">
    <property type="entry name" value="ARM-type_fold"/>
</dbReference>
<evidence type="ECO:0000256" key="3">
    <source>
        <dbReference type="ARBA" id="ARBA00023242"/>
    </source>
</evidence>
<dbReference type="FunCoup" id="A0A2T3A931">
    <property type="interactions" value="327"/>
</dbReference>
<feature type="compositionally biased region" description="Basic residues" evidence="4">
    <location>
        <begin position="1"/>
        <end position="10"/>
    </location>
</feature>
<sequence>MARQKRKHHKENPNSIEPSKKRVKTSNQDASDTEAPPVAKPSSFAAKKKINGAPAKPLTKKQLLSDKSTFPAEQDRAIEAPLYEYLGSEDSDERLQAADVIISKLLDGDGVSESTLDRHLEKRLFRGLASSRKASRLGFSVVITEILQQLWGDKDLCDKRYRGLTFNFVLETLTERTKPVGNIPGQEERDHYFGQLFGIECFVRAKVLFDDVTRWHTILDLLLRLSKKKVWLKPHCAWIIMQAAPQMDQTVAEETLQKLDAAGWAKGPEAVALTVVFTERFSGIKFPSKSWRDFLSSKYLGELPAVLKDSSKQEAQATDSSEKQKQGGWTAQLHFVWDIILAHYIKLLAAKSDKASDQFKQFWIRVVDQGFFSKTATEPQKFTGFMIFQKFLEASVSYPDIVQHILSQNLTICLINQAAIKDRYLNRAATKSLKAIERAAEANPEVVPIMLDSLLGKHGVYNFDQKTNSKTIDRLLHCLKPAQALQAIKTLRRLVLTSTAENPENHLLVYSDYLFRLATIVPTEGDAASSTTRSVGGVALQEFSKLAYPKTDEAVAGFSDKTKVILRQRLNSALAKFVKRPEDFGEFCSAIMSIDSSSVEMDDELQAELLEALEKLQELTSPPKKQKGSDKGNKSGAFQGLALLYAVAVLQLYNEEPDAVEILNDLAQCHEKLLSQQQDNDADVSVLLVEILLAMVARPSSLMRQTAERVFEGFTGLMTAEALVLLTDTLAADENAKGLQALFDTDADMEDAENATDPGDDDDSDIASDVEFIDIKDAEADGGEESGEDGEANEEEDEDAEEASDDEEEPDEKYKELDDALANLLNSHRLDKDKDADSSDSDSDMSDSEMMALDEKLSATFKLRMHNSNKKKENRDAKETVVNFKHRALDLLAIFARKEATSALAYQMLIPLLQLMRTTKTKDLGKKAGGIVADLAKAQKKAKTAEDAEPSSQEQGSEAEMDELVELLATVHDEMTKDASHAYAKTASTASLLIINNILSKDVSHFQAVWAAYGRLATQWATRGGFQFSTIITDWTQWIQTHPSLVSSSAAEEDDDQASSASD</sequence>
<feature type="region of interest" description="Disordered" evidence="4">
    <location>
        <begin position="1"/>
        <end position="70"/>
    </location>
</feature>
<comment type="subcellular location">
    <subcellularLocation>
        <location evidence="1">Nucleus</location>
    </subcellularLocation>
</comment>
<dbReference type="GO" id="GO:0000182">
    <property type="term" value="F:rDNA binding"/>
    <property type="evidence" value="ECO:0007669"/>
    <property type="project" value="TreeGrafter"/>
</dbReference>
<feature type="compositionally biased region" description="Acidic residues" evidence="4">
    <location>
        <begin position="780"/>
        <end position="811"/>
    </location>
</feature>
<keyword evidence="6" id="KW-1185">Reference proteome</keyword>
<feature type="compositionally biased region" description="Acidic residues" evidence="4">
    <location>
        <begin position="838"/>
        <end position="847"/>
    </location>
</feature>
<dbReference type="Proteomes" id="UP000241462">
    <property type="component" value="Unassembled WGS sequence"/>
</dbReference>
<dbReference type="EMBL" id="KZ678435">
    <property type="protein sequence ID" value="PSR86992.1"/>
    <property type="molecule type" value="Genomic_DNA"/>
</dbReference>
<dbReference type="GO" id="GO:0006355">
    <property type="term" value="P:regulation of DNA-templated transcription"/>
    <property type="evidence" value="ECO:0007669"/>
    <property type="project" value="InterPro"/>
</dbReference>
<protein>
    <submittedName>
        <fullName evidence="5">DNA polymerase phi-domain-containing protein</fullName>
    </submittedName>
</protein>
<dbReference type="PANTHER" id="PTHR13213:SF2">
    <property type="entry name" value="MYB-BINDING PROTEIN 1A"/>
    <property type="match status" value="1"/>
</dbReference>
<keyword evidence="3" id="KW-0539">Nucleus</keyword>
<dbReference type="AlphaFoldDB" id="A0A2T3A931"/>
<evidence type="ECO:0000256" key="2">
    <source>
        <dbReference type="ARBA" id="ARBA00006809"/>
    </source>
</evidence>
<comment type="similarity">
    <text evidence="2">Belongs to the MYBBP1A family.</text>
</comment>
<evidence type="ECO:0000313" key="6">
    <source>
        <dbReference type="Proteomes" id="UP000241462"/>
    </source>
</evidence>
<dbReference type="OrthoDB" id="342531at2759"/>